<organism evidence="2 3">
    <name type="scientific">Siminovitchia thermophila</name>
    <dbReference type="NCBI Taxonomy" id="1245522"/>
    <lineage>
        <taxon>Bacteria</taxon>
        <taxon>Bacillati</taxon>
        <taxon>Bacillota</taxon>
        <taxon>Bacilli</taxon>
        <taxon>Bacillales</taxon>
        <taxon>Bacillaceae</taxon>
        <taxon>Siminovitchia</taxon>
    </lineage>
</organism>
<keyword evidence="3" id="KW-1185">Reference proteome</keyword>
<evidence type="ECO:0000313" key="3">
    <source>
        <dbReference type="Proteomes" id="UP000823485"/>
    </source>
</evidence>
<dbReference type="EMBL" id="JAFBFH010000015">
    <property type="protein sequence ID" value="MBM7715473.1"/>
    <property type="molecule type" value="Genomic_DNA"/>
</dbReference>
<accession>A0ABS2R745</accession>
<evidence type="ECO:0000313" key="2">
    <source>
        <dbReference type="EMBL" id="MBM7715473.1"/>
    </source>
</evidence>
<dbReference type="Proteomes" id="UP000823485">
    <property type="component" value="Unassembled WGS sequence"/>
</dbReference>
<reference evidence="2 3" key="1">
    <citation type="submission" date="2021-01" db="EMBL/GenBank/DDBJ databases">
        <title>Genomic Encyclopedia of Type Strains, Phase IV (KMG-IV): sequencing the most valuable type-strain genomes for metagenomic binning, comparative biology and taxonomic classification.</title>
        <authorList>
            <person name="Goeker M."/>
        </authorList>
    </citation>
    <scope>NUCLEOTIDE SEQUENCE [LARGE SCALE GENOMIC DNA]</scope>
    <source>
        <strain evidence="2 3">DSM 105453</strain>
    </source>
</reference>
<dbReference type="RefSeq" id="WP_077113847.1">
    <property type="nucleotide sequence ID" value="NZ_JAFBFH010000015.1"/>
</dbReference>
<proteinExistence type="predicted"/>
<dbReference type="InterPro" id="IPR032250">
    <property type="entry name" value="DUF4825"/>
</dbReference>
<name>A0ABS2R745_9BACI</name>
<comment type="caution">
    <text evidence="2">The sequence shown here is derived from an EMBL/GenBank/DDBJ whole genome shotgun (WGS) entry which is preliminary data.</text>
</comment>
<protein>
    <recommendedName>
        <fullName evidence="1">DUF4825 domain-containing protein</fullName>
    </recommendedName>
</protein>
<dbReference type="Pfam" id="PF16107">
    <property type="entry name" value="DUF4825"/>
    <property type="match status" value="1"/>
</dbReference>
<evidence type="ECO:0000259" key="1">
    <source>
        <dbReference type="Pfam" id="PF16107"/>
    </source>
</evidence>
<feature type="domain" description="DUF4825" evidence="1">
    <location>
        <begin position="53"/>
        <end position="135"/>
    </location>
</feature>
<gene>
    <name evidence="2" type="ORF">JOC94_002461</name>
</gene>
<sequence>MNKLRTWILILFGAGLLLFGIVQFFIIPKQDAAKEQYEKEQQHPLTHDLDYILRWKNDYMGNASNTSQLFLHLPLSKEVKDFELNSDELEAIIHYGSTVENIGAEKVQKSLIYNSTAAFALLGNLEKVTYRFHDQAFSIDRKTVEEHYGELEELLKDKDKWNKEVRDPLANISYVRKRFSLFY</sequence>